<evidence type="ECO:0000313" key="3">
    <source>
        <dbReference type="Proteomes" id="UP001259492"/>
    </source>
</evidence>
<accession>A0ABU2YHM7</accession>
<dbReference type="EMBL" id="JAVRIA010000001">
    <property type="protein sequence ID" value="MDT0557679.1"/>
    <property type="molecule type" value="Genomic_DNA"/>
</dbReference>
<gene>
    <name evidence="2" type="ORF">RM697_03420</name>
</gene>
<comment type="caution">
    <text evidence="2">The sequence shown here is derived from an EMBL/GenBank/DDBJ whole genome shotgun (WGS) entry which is preliminary data.</text>
</comment>
<keyword evidence="1" id="KW-0472">Membrane</keyword>
<keyword evidence="1" id="KW-1133">Transmembrane helix</keyword>
<proteinExistence type="predicted"/>
<evidence type="ECO:0000256" key="1">
    <source>
        <dbReference type="SAM" id="Phobius"/>
    </source>
</evidence>
<dbReference type="Proteomes" id="UP001259492">
    <property type="component" value="Unassembled WGS sequence"/>
</dbReference>
<evidence type="ECO:0000313" key="2">
    <source>
        <dbReference type="EMBL" id="MDT0557679.1"/>
    </source>
</evidence>
<feature type="transmembrane region" description="Helical" evidence="1">
    <location>
        <begin position="71"/>
        <end position="89"/>
    </location>
</feature>
<name>A0ABU2YHM7_9FLAO</name>
<protein>
    <submittedName>
        <fullName evidence="2">Uncharacterized protein</fullName>
    </submittedName>
</protein>
<keyword evidence="3" id="KW-1185">Reference proteome</keyword>
<sequence length="183" mass="20598">MVLNNIEQLLEKYDNAETSLKEEQMLGEYFAQDNVPAHLESYKVMFQYFKNTKQEHYTKDVPLKPKNTKTLYQWISVAAVAIVMLGIFIPRIDSFFGGSYVMSPEEKEVYLKTKDALAMLSSNFNDGASNIGLLNVASSNLQEGFNSINALNVASSNFEKGAQHINYVGEFSKQTSKLLKTSN</sequence>
<organism evidence="2 3">
    <name type="scientific">Microcosmobacter mediterraneus</name>
    <dbReference type="NCBI Taxonomy" id="3075607"/>
    <lineage>
        <taxon>Bacteria</taxon>
        <taxon>Pseudomonadati</taxon>
        <taxon>Bacteroidota</taxon>
        <taxon>Flavobacteriia</taxon>
        <taxon>Flavobacteriales</taxon>
        <taxon>Flavobacteriaceae</taxon>
        <taxon>Microcosmobacter</taxon>
    </lineage>
</organism>
<keyword evidence="1" id="KW-0812">Transmembrane</keyword>
<reference evidence="2 3" key="1">
    <citation type="submission" date="2023-09" db="EMBL/GenBank/DDBJ databases">
        <authorList>
            <person name="Rey-Velasco X."/>
        </authorList>
    </citation>
    <scope>NUCLEOTIDE SEQUENCE [LARGE SCALE GENOMIC DNA]</scope>
    <source>
        <strain evidence="2 3">W332</strain>
    </source>
</reference>
<dbReference type="RefSeq" id="WP_311426440.1">
    <property type="nucleotide sequence ID" value="NZ_JAVRIA010000001.1"/>
</dbReference>